<comment type="caution">
    <text evidence="3">The sequence shown here is derived from an EMBL/GenBank/DDBJ whole genome shotgun (WGS) entry which is preliminary data.</text>
</comment>
<dbReference type="InterPro" id="IPR011008">
    <property type="entry name" value="Dimeric_a/b-barrel"/>
</dbReference>
<dbReference type="EMBL" id="JAAXOS010000021">
    <property type="protein sequence ID" value="NKY30827.1"/>
    <property type="molecule type" value="Genomic_DNA"/>
</dbReference>
<dbReference type="SUPFAM" id="SSF54909">
    <property type="entry name" value="Dimeric alpha+beta barrel"/>
    <property type="match status" value="1"/>
</dbReference>
<evidence type="ECO:0000313" key="4">
    <source>
        <dbReference type="Proteomes" id="UP000540698"/>
    </source>
</evidence>
<name>A0A7X6LB56_9NOCA</name>
<dbReference type="InterPro" id="IPR005545">
    <property type="entry name" value="YCII"/>
</dbReference>
<dbReference type="PANTHER" id="PTHR35174:SF3">
    <property type="entry name" value="BLL7171 PROTEIN"/>
    <property type="match status" value="1"/>
</dbReference>
<keyword evidence="4" id="KW-1185">Reference proteome</keyword>
<accession>A0A7X6LB56</accession>
<reference evidence="3 4" key="1">
    <citation type="submission" date="2020-04" db="EMBL/GenBank/DDBJ databases">
        <title>MicrobeNet Type strains.</title>
        <authorList>
            <person name="Nicholson A.C."/>
        </authorList>
    </citation>
    <scope>NUCLEOTIDE SEQUENCE [LARGE SCALE GENOMIC DNA]</scope>
    <source>
        <strain evidence="3 4">DSM 44956</strain>
    </source>
</reference>
<dbReference type="PANTHER" id="PTHR35174">
    <property type="entry name" value="BLL7171 PROTEIN-RELATED"/>
    <property type="match status" value="1"/>
</dbReference>
<evidence type="ECO:0000313" key="3">
    <source>
        <dbReference type="EMBL" id="NKY30827.1"/>
    </source>
</evidence>
<dbReference type="AlphaFoldDB" id="A0A7X6LB56"/>
<evidence type="ECO:0000259" key="2">
    <source>
        <dbReference type="Pfam" id="PF03795"/>
    </source>
</evidence>
<gene>
    <name evidence="3" type="ORF">HGB38_32145</name>
</gene>
<proteinExistence type="inferred from homology"/>
<comment type="similarity">
    <text evidence="1">Belongs to the YciI family.</text>
</comment>
<sequence>MVKYMLLKTYGPTAYCDTPINEWSPEEIQAHIDFQRALGAQLAEAGELVDAQGLAGPDEARIVNSDGRSAPVVTDGPFPETKEFLAGYWIVDVDSPERAYEIAAQASAAPGPGGKPIGEYIEVRAVMGAPATEQ</sequence>
<feature type="domain" description="YCII-related" evidence="2">
    <location>
        <begin position="3"/>
        <end position="107"/>
    </location>
</feature>
<dbReference type="Gene3D" id="3.30.70.1060">
    <property type="entry name" value="Dimeric alpha+beta barrel"/>
    <property type="match status" value="1"/>
</dbReference>
<dbReference type="Pfam" id="PF03795">
    <property type="entry name" value="YCII"/>
    <property type="match status" value="1"/>
</dbReference>
<dbReference type="Proteomes" id="UP000540698">
    <property type="component" value="Unassembled WGS sequence"/>
</dbReference>
<evidence type="ECO:0000256" key="1">
    <source>
        <dbReference type="ARBA" id="ARBA00007689"/>
    </source>
</evidence>
<protein>
    <recommendedName>
        <fullName evidence="2">YCII-related domain-containing protein</fullName>
    </recommendedName>
</protein>
<organism evidence="3 4">
    <name type="scientific">Nocardia gamkensis</name>
    <dbReference type="NCBI Taxonomy" id="352869"/>
    <lineage>
        <taxon>Bacteria</taxon>
        <taxon>Bacillati</taxon>
        <taxon>Actinomycetota</taxon>
        <taxon>Actinomycetes</taxon>
        <taxon>Mycobacteriales</taxon>
        <taxon>Nocardiaceae</taxon>
        <taxon>Nocardia</taxon>
    </lineage>
</organism>